<name>A0A0N4TC87_BRUPA</name>
<dbReference type="GO" id="GO:1990573">
    <property type="term" value="P:potassium ion import across plasma membrane"/>
    <property type="evidence" value="ECO:0007669"/>
    <property type="project" value="TreeGrafter"/>
</dbReference>
<dbReference type="Gene3D" id="1.20.1740.10">
    <property type="entry name" value="Amino acid/polyamine transporter I"/>
    <property type="match status" value="1"/>
</dbReference>
<evidence type="ECO:0000313" key="7">
    <source>
        <dbReference type="WBParaSite" id="BPAG_0000582501-mRNA-1"/>
    </source>
</evidence>
<dbReference type="WBParaSite" id="BPAG_0000582501-mRNA-1">
    <property type="protein sequence ID" value="BPAG_0000582501-mRNA-1"/>
    <property type="gene ID" value="BPAG_0000582501"/>
</dbReference>
<dbReference type="STRING" id="6280.A0A0N4TC87"/>
<proteinExistence type="predicted"/>
<dbReference type="InterPro" id="IPR004842">
    <property type="entry name" value="SLC12A_fam"/>
</dbReference>
<keyword evidence="2 5" id="KW-0812">Transmembrane</keyword>
<evidence type="ECO:0000256" key="4">
    <source>
        <dbReference type="ARBA" id="ARBA00023136"/>
    </source>
</evidence>
<dbReference type="AlphaFoldDB" id="A0A0N4TC87"/>
<feature type="transmembrane region" description="Helical" evidence="5">
    <location>
        <begin position="73"/>
        <end position="94"/>
    </location>
</feature>
<dbReference type="PANTHER" id="PTHR11827:SF53">
    <property type="entry name" value="K+_CL-COTRANSPORTER"/>
    <property type="match status" value="1"/>
</dbReference>
<dbReference type="GO" id="GO:0045202">
    <property type="term" value="C:synapse"/>
    <property type="evidence" value="ECO:0007669"/>
    <property type="project" value="GOC"/>
</dbReference>
<dbReference type="Pfam" id="PF00324">
    <property type="entry name" value="AA_permease"/>
    <property type="match status" value="1"/>
</dbReference>
<evidence type="ECO:0000256" key="2">
    <source>
        <dbReference type="ARBA" id="ARBA00022692"/>
    </source>
</evidence>
<feature type="transmembrane region" description="Helical" evidence="5">
    <location>
        <begin position="29"/>
        <end position="52"/>
    </location>
</feature>
<keyword evidence="3 5" id="KW-1133">Transmembrane helix</keyword>
<dbReference type="PANTHER" id="PTHR11827">
    <property type="entry name" value="SOLUTE CARRIER FAMILY 12, CATION COTRANSPORTERS"/>
    <property type="match status" value="1"/>
</dbReference>
<dbReference type="GO" id="GO:0005886">
    <property type="term" value="C:plasma membrane"/>
    <property type="evidence" value="ECO:0007669"/>
    <property type="project" value="TreeGrafter"/>
</dbReference>
<dbReference type="GO" id="GO:0007268">
    <property type="term" value="P:chemical synaptic transmission"/>
    <property type="evidence" value="ECO:0007669"/>
    <property type="project" value="TreeGrafter"/>
</dbReference>
<dbReference type="GO" id="GO:0006884">
    <property type="term" value="P:cell volume homeostasis"/>
    <property type="evidence" value="ECO:0007669"/>
    <property type="project" value="TreeGrafter"/>
</dbReference>
<feature type="domain" description="Amino acid permease/ SLC12A" evidence="6">
    <location>
        <begin position="10"/>
        <end position="98"/>
    </location>
</feature>
<sequence>LFIYLFVYLFIFFAGDLKDPQKSIPQGTIAAQLTTSTIYFFLILAFGSTISGPVLRDKYGQSMIGSGMIVAELAWPSSWIIMIGAFTSCFGAALQCLCSNLLHFITMINKIN</sequence>
<dbReference type="InterPro" id="IPR004841">
    <property type="entry name" value="AA-permease/SLC12A_dom"/>
</dbReference>
<accession>A0A0N4TC87</accession>
<dbReference type="GO" id="GO:0055064">
    <property type="term" value="P:chloride ion homeostasis"/>
    <property type="evidence" value="ECO:0007669"/>
    <property type="project" value="TreeGrafter"/>
</dbReference>
<keyword evidence="4 5" id="KW-0472">Membrane</keyword>
<reference evidence="7" key="1">
    <citation type="submission" date="2017-02" db="UniProtKB">
        <authorList>
            <consortium name="WormBaseParasite"/>
        </authorList>
    </citation>
    <scope>IDENTIFICATION</scope>
</reference>
<organism evidence="7">
    <name type="scientific">Brugia pahangi</name>
    <name type="common">Filarial nematode worm</name>
    <dbReference type="NCBI Taxonomy" id="6280"/>
    <lineage>
        <taxon>Eukaryota</taxon>
        <taxon>Metazoa</taxon>
        <taxon>Ecdysozoa</taxon>
        <taxon>Nematoda</taxon>
        <taxon>Chromadorea</taxon>
        <taxon>Rhabditida</taxon>
        <taxon>Spirurina</taxon>
        <taxon>Spiruromorpha</taxon>
        <taxon>Filarioidea</taxon>
        <taxon>Onchocercidae</taxon>
        <taxon>Brugia</taxon>
    </lineage>
</organism>
<evidence type="ECO:0000256" key="5">
    <source>
        <dbReference type="SAM" id="Phobius"/>
    </source>
</evidence>
<evidence type="ECO:0000259" key="6">
    <source>
        <dbReference type="Pfam" id="PF00324"/>
    </source>
</evidence>
<evidence type="ECO:0000256" key="3">
    <source>
        <dbReference type="ARBA" id="ARBA00022989"/>
    </source>
</evidence>
<evidence type="ECO:0000256" key="1">
    <source>
        <dbReference type="ARBA" id="ARBA00004141"/>
    </source>
</evidence>
<dbReference type="GO" id="GO:0055075">
    <property type="term" value="P:potassium ion homeostasis"/>
    <property type="evidence" value="ECO:0007669"/>
    <property type="project" value="TreeGrafter"/>
</dbReference>
<dbReference type="GO" id="GO:0015379">
    <property type="term" value="F:potassium:chloride symporter activity"/>
    <property type="evidence" value="ECO:0007669"/>
    <property type="project" value="TreeGrafter"/>
</dbReference>
<protein>
    <submittedName>
        <fullName evidence="7">AA_permease domain-containing protein</fullName>
    </submittedName>
</protein>
<comment type="subcellular location">
    <subcellularLocation>
        <location evidence="1">Membrane</location>
        <topology evidence="1">Multi-pass membrane protein</topology>
    </subcellularLocation>
</comment>